<reference evidence="12" key="1">
    <citation type="submission" date="2021-12" db="EMBL/GenBank/DDBJ databases">
        <authorList>
            <person name="Zaccaron A."/>
            <person name="Stergiopoulos I."/>
        </authorList>
    </citation>
    <scope>NUCLEOTIDE SEQUENCE</scope>
    <source>
        <strain evidence="12">Race5_Kim</strain>
    </source>
</reference>
<evidence type="ECO:0000256" key="4">
    <source>
        <dbReference type="ARBA" id="ARBA00007495"/>
    </source>
</evidence>
<name>A0A9Q8P8E6_PASFU</name>
<dbReference type="PANTHER" id="PTHR31490:SF35">
    <property type="entry name" value="ENDO-1,4-BETA-XYLANASE"/>
    <property type="match status" value="1"/>
</dbReference>
<evidence type="ECO:0000313" key="12">
    <source>
        <dbReference type="EMBL" id="UJO16801.1"/>
    </source>
</evidence>
<keyword evidence="6" id="KW-0964">Secreted</keyword>
<evidence type="ECO:0000256" key="7">
    <source>
        <dbReference type="ARBA" id="ARBA00022651"/>
    </source>
</evidence>
<dbReference type="GO" id="GO:0005576">
    <property type="term" value="C:extracellular region"/>
    <property type="evidence" value="ECO:0007669"/>
    <property type="project" value="UniProtKB-SubCell"/>
</dbReference>
<keyword evidence="9" id="KW-0119">Carbohydrate metabolism</keyword>
<evidence type="ECO:0000256" key="10">
    <source>
        <dbReference type="ARBA" id="ARBA00023326"/>
    </source>
</evidence>
<dbReference type="AlphaFoldDB" id="A0A9Q8P8E6"/>
<dbReference type="OrthoDB" id="3055998at2759"/>
<evidence type="ECO:0000256" key="6">
    <source>
        <dbReference type="ARBA" id="ARBA00022525"/>
    </source>
</evidence>
<dbReference type="RefSeq" id="XP_047761167.1">
    <property type="nucleotide sequence ID" value="XM_047904325.1"/>
</dbReference>
<dbReference type="PANTHER" id="PTHR31490">
    <property type="entry name" value="GLYCOSYL HYDROLASE"/>
    <property type="match status" value="1"/>
</dbReference>
<evidence type="ECO:0000313" key="13">
    <source>
        <dbReference type="Proteomes" id="UP000756132"/>
    </source>
</evidence>
<gene>
    <name evidence="12" type="ORF">CLAFUR5_05177</name>
</gene>
<keyword evidence="7" id="KW-0858">Xylan degradation</keyword>
<dbReference type="SUPFAM" id="SSF51445">
    <property type="entry name" value="(Trans)glycosidases"/>
    <property type="match status" value="1"/>
</dbReference>
<evidence type="ECO:0000256" key="3">
    <source>
        <dbReference type="ARBA" id="ARBA00004851"/>
    </source>
</evidence>
<reference evidence="12" key="2">
    <citation type="journal article" date="2022" name="Microb. Genom.">
        <title>A chromosome-scale genome assembly of the tomato pathogen Cladosporium fulvum reveals a compartmentalized genome architecture and the presence of a dispensable chromosome.</title>
        <authorList>
            <person name="Zaccaron A.Z."/>
            <person name="Chen L.H."/>
            <person name="Samaras A."/>
            <person name="Stergiopoulos I."/>
        </authorList>
    </citation>
    <scope>NUCLEOTIDE SEQUENCE</scope>
    <source>
        <strain evidence="12">Race5_Kim</strain>
    </source>
</reference>
<accession>A0A9Q8P8E6</accession>
<comment type="similarity">
    <text evidence="4">Belongs to the glycosyl hydrolase 10 (cellulase F) family.</text>
</comment>
<dbReference type="Proteomes" id="UP000756132">
    <property type="component" value="Chromosome 4"/>
</dbReference>
<dbReference type="GeneID" id="71985055"/>
<protein>
    <recommendedName>
        <fullName evidence="5">endo-1,4-beta-xylanase</fullName>
        <ecNumber evidence="5">3.2.1.8</ecNumber>
    </recommendedName>
</protein>
<dbReference type="Pfam" id="PF00331">
    <property type="entry name" value="Glyco_hydro_10"/>
    <property type="match status" value="1"/>
</dbReference>
<dbReference type="EC" id="3.2.1.8" evidence="5"/>
<dbReference type="Gene3D" id="3.20.20.80">
    <property type="entry name" value="Glycosidases"/>
    <property type="match status" value="1"/>
</dbReference>
<evidence type="ECO:0000256" key="2">
    <source>
        <dbReference type="ARBA" id="ARBA00004613"/>
    </source>
</evidence>
<proteinExistence type="inferred from homology"/>
<dbReference type="EMBL" id="CP090166">
    <property type="protein sequence ID" value="UJO16801.1"/>
    <property type="molecule type" value="Genomic_DNA"/>
</dbReference>
<dbReference type="InterPro" id="IPR001000">
    <property type="entry name" value="GH10_dom"/>
</dbReference>
<evidence type="ECO:0000256" key="1">
    <source>
        <dbReference type="ARBA" id="ARBA00000681"/>
    </source>
</evidence>
<dbReference type="KEGG" id="ffu:CLAFUR5_05177"/>
<dbReference type="InterPro" id="IPR017853">
    <property type="entry name" value="GH"/>
</dbReference>
<dbReference type="GO" id="GO:0031176">
    <property type="term" value="F:endo-1,4-beta-xylanase activity"/>
    <property type="evidence" value="ECO:0007669"/>
    <property type="project" value="UniProtKB-EC"/>
</dbReference>
<comment type="pathway">
    <text evidence="3">Glycan degradation; xylan degradation.</text>
</comment>
<comment type="catalytic activity">
    <reaction evidence="1">
        <text>Endohydrolysis of (1-&gt;4)-beta-D-xylosidic linkages in xylans.</text>
        <dbReference type="EC" id="3.2.1.8"/>
    </reaction>
</comment>
<keyword evidence="8" id="KW-0378">Hydrolase</keyword>
<keyword evidence="13" id="KW-1185">Reference proteome</keyword>
<evidence type="ECO:0000256" key="8">
    <source>
        <dbReference type="ARBA" id="ARBA00022801"/>
    </source>
</evidence>
<comment type="subcellular location">
    <subcellularLocation>
        <location evidence="2">Secreted</location>
    </subcellularLocation>
</comment>
<dbReference type="InterPro" id="IPR044846">
    <property type="entry name" value="GH10"/>
</dbReference>
<dbReference type="GO" id="GO:0045493">
    <property type="term" value="P:xylan catabolic process"/>
    <property type="evidence" value="ECO:0007669"/>
    <property type="project" value="UniProtKB-KW"/>
</dbReference>
<evidence type="ECO:0000256" key="9">
    <source>
        <dbReference type="ARBA" id="ARBA00023277"/>
    </source>
</evidence>
<evidence type="ECO:0000259" key="11">
    <source>
        <dbReference type="PROSITE" id="PS51760"/>
    </source>
</evidence>
<sequence length="169" mass="18560">MLASKDRGLVFQGTPSNRNIIDAVHFSTLLSSSLLATATTVVANPTRGSKSDGLANAMRAKGSNKNDFNSITPENAQKWEVTEPSRGNSSFADADRYVDYATSHGIQIHCHNLVWHSQLPTWVSEGGFDHATLIQVMKEHIQALAGRYKCRCTRWEVVNEALNEDGTTV</sequence>
<evidence type="ECO:0000256" key="5">
    <source>
        <dbReference type="ARBA" id="ARBA00012590"/>
    </source>
</evidence>
<organism evidence="12 13">
    <name type="scientific">Passalora fulva</name>
    <name type="common">Tomato leaf mold</name>
    <name type="synonym">Cladosporium fulvum</name>
    <dbReference type="NCBI Taxonomy" id="5499"/>
    <lineage>
        <taxon>Eukaryota</taxon>
        <taxon>Fungi</taxon>
        <taxon>Dikarya</taxon>
        <taxon>Ascomycota</taxon>
        <taxon>Pezizomycotina</taxon>
        <taxon>Dothideomycetes</taxon>
        <taxon>Dothideomycetidae</taxon>
        <taxon>Mycosphaerellales</taxon>
        <taxon>Mycosphaerellaceae</taxon>
        <taxon>Fulvia</taxon>
    </lineage>
</organism>
<keyword evidence="10" id="KW-0624">Polysaccharide degradation</keyword>
<feature type="domain" description="GH10" evidence="11">
    <location>
        <begin position="48"/>
        <end position="169"/>
    </location>
</feature>
<dbReference type="PROSITE" id="PS51760">
    <property type="entry name" value="GH10_2"/>
    <property type="match status" value="1"/>
</dbReference>